<protein>
    <submittedName>
        <fullName evidence="2">Uncharacterized protein</fullName>
    </submittedName>
</protein>
<evidence type="ECO:0000313" key="2">
    <source>
        <dbReference type="Ensembl" id="ENSUMAP00000009211"/>
    </source>
</evidence>
<organism evidence="2">
    <name type="scientific">Ursus maritimus</name>
    <name type="common">Polar bear</name>
    <name type="synonym">Thalarctos maritimus</name>
    <dbReference type="NCBI Taxonomy" id="29073"/>
    <lineage>
        <taxon>Eukaryota</taxon>
        <taxon>Metazoa</taxon>
        <taxon>Chordata</taxon>
        <taxon>Craniata</taxon>
        <taxon>Vertebrata</taxon>
        <taxon>Euteleostomi</taxon>
        <taxon>Mammalia</taxon>
        <taxon>Eutheria</taxon>
        <taxon>Laurasiatheria</taxon>
        <taxon>Carnivora</taxon>
        <taxon>Caniformia</taxon>
        <taxon>Ursidae</taxon>
        <taxon>Ursus</taxon>
    </lineage>
</organism>
<name>A0A452TLW2_URSMA</name>
<keyword evidence="1" id="KW-0732">Signal</keyword>
<dbReference type="Ensembl" id="ENSUMAT00000011012.1">
    <property type="protein sequence ID" value="ENSUMAP00000009211.1"/>
    <property type="gene ID" value="ENSUMAG00000006975.1"/>
</dbReference>
<feature type="chain" id="PRO_5019302390" evidence="1">
    <location>
        <begin position="26"/>
        <end position="93"/>
    </location>
</feature>
<evidence type="ECO:0000256" key="1">
    <source>
        <dbReference type="SAM" id="SignalP"/>
    </source>
</evidence>
<sequence length="93" mass="10208">MQTPAMMSLLLVCLGLMETFQVINASRPAQGPARVYLRALGKRSTYNCEYIKGRQAHAGRHLSMGQGSASAVWSLLLPLWVLVGGTFPRPIQH</sequence>
<accession>A0A452TLW2</accession>
<dbReference type="AlphaFoldDB" id="A0A452TLW2"/>
<proteinExistence type="predicted"/>
<feature type="signal peptide" evidence="1">
    <location>
        <begin position="1"/>
        <end position="25"/>
    </location>
</feature>
<reference evidence="2" key="1">
    <citation type="submission" date="2019-03" db="UniProtKB">
        <authorList>
            <consortium name="Ensembl"/>
        </authorList>
    </citation>
    <scope>IDENTIFICATION</scope>
</reference>